<dbReference type="EMBL" id="CM047948">
    <property type="protein sequence ID" value="KAI9896750.1"/>
    <property type="molecule type" value="Genomic_DNA"/>
</dbReference>
<name>A0ACC0URK4_9HYPO</name>
<dbReference type="Proteomes" id="UP001163324">
    <property type="component" value="Chromosome 9"/>
</dbReference>
<sequence length="67" mass="7582">MLPFINDARGPGFIRSAENSDAHFCDCFAPVSWQIPRFKQHRLSRVLVVRTKGYCSPSRLSAPVFCP</sequence>
<keyword evidence="2" id="KW-1185">Reference proteome</keyword>
<organism evidence="1 2">
    <name type="scientific">Trichothecium roseum</name>
    <dbReference type="NCBI Taxonomy" id="47278"/>
    <lineage>
        <taxon>Eukaryota</taxon>
        <taxon>Fungi</taxon>
        <taxon>Dikarya</taxon>
        <taxon>Ascomycota</taxon>
        <taxon>Pezizomycotina</taxon>
        <taxon>Sordariomycetes</taxon>
        <taxon>Hypocreomycetidae</taxon>
        <taxon>Hypocreales</taxon>
        <taxon>Hypocreales incertae sedis</taxon>
        <taxon>Trichothecium</taxon>
    </lineage>
</organism>
<proteinExistence type="predicted"/>
<evidence type="ECO:0000313" key="2">
    <source>
        <dbReference type="Proteomes" id="UP001163324"/>
    </source>
</evidence>
<comment type="caution">
    <text evidence="1">The sequence shown here is derived from an EMBL/GenBank/DDBJ whole genome shotgun (WGS) entry which is preliminary data.</text>
</comment>
<accession>A0ACC0URK4</accession>
<gene>
    <name evidence="1" type="ORF">N3K66_008922</name>
</gene>
<evidence type="ECO:0000313" key="1">
    <source>
        <dbReference type="EMBL" id="KAI9896750.1"/>
    </source>
</evidence>
<protein>
    <submittedName>
        <fullName evidence="1">Uncharacterized protein</fullName>
    </submittedName>
</protein>
<reference evidence="1" key="1">
    <citation type="submission" date="2022-10" db="EMBL/GenBank/DDBJ databases">
        <title>Complete Genome of Trichothecium roseum strain YXFP-22015, a Plant Pathogen Isolated from Citrus.</title>
        <authorList>
            <person name="Wang Y."/>
            <person name="Zhu L."/>
        </authorList>
    </citation>
    <scope>NUCLEOTIDE SEQUENCE</scope>
    <source>
        <strain evidence="1">YXFP-22015</strain>
    </source>
</reference>